<keyword evidence="10" id="KW-1185">Reference proteome</keyword>
<keyword evidence="6 8" id="KW-0472">Membrane</keyword>
<keyword evidence="4" id="KW-0560">Oxidoreductase</keyword>
<evidence type="ECO:0008006" key="11">
    <source>
        <dbReference type="Google" id="ProtNLM"/>
    </source>
</evidence>
<keyword evidence="3 8" id="KW-1133">Transmembrane helix</keyword>
<comment type="caution">
    <text evidence="9">The sequence shown here is derived from an EMBL/GenBank/DDBJ whole genome shotgun (WGS) entry which is preliminary data.</text>
</comment>
<dbReference type="GO" id="GO:0016020">
    <property type="term" value="C:membrane"/>
    <property type="evidence" value="ECO:0007669"/>
    <property type="project" value="UniProtKB-SubCell"/>
</dbReference>
<evidence type="ECO:0000256" key="3">
    <source>
        <dbReference type="ARBA" id="ARBA00022989"/>
    </source>
</evidence>
<evidence type="ECO:0000256" key="4">
    <source>
        <dbReference type="ARBA" id="ARBA00023002"/>
    </source>
</evidence>
<dbReference type="AlphaFoldDB" id="A0A5M9K381"/>
<comment type="similarity">
    <text evidence="7">Belongs to the anthrone oxygenase family.</text>
</comment>
<dbReference type="InterPro" id="IPR013901">
    <property type="entry name" value="Anthrone_oxy"/>
</dbReference>
<evidence type="ECO:0000256" key="6">
    <source>
        <dbReference type="ARBA" id="ARBA00023136"/>
    </source>
</evidence>
<gene>
    <name evidence="9" type="ORF">EYC84_004441</name>
</gene>
<reference evidence="9 10" key="1">
    <citation type="submission" date="2019-06" db="EMBL/GenBank/DDBJ databases">
        <title>Genome Sequence of the Brown Rot Fungal Pathogen Monilinia fructicola.</title>
        <authorList>
            <person name="De Miccolis Angelini R.M."/>
            <person name="Landi L."/>
            <person name="Abate D."/>
            <person name="Pollastro S."/>
            <person name="Romanazzi G."/>
            <person name="Faretra F."/>
        </authorList>
    </citation>
    <scope>NUCLEOTIDE SEQUENCE [LARGE SCALE GENOMIC DNA]</scope>
    <source>
        <strain evidence="9 10">Mfrc123</strain>
    </source>
</reference>
<comment type="subcellular location">
    <subcellularLocation>
        <location evidence="1">Membrane</location>
        <topology evidence="1">Multi-pass membrane protein</topology>
    </subcellularLocation>
</comment>
<keyword evidence="2 8" id="KW-0812">Transmembrane</keyword>
<dbReference type="OrthoDB" id="5954308at2759"/>
<name>A0A5M9K381_MONFR</name>
<dbReference type="PANTHER" id="PTHR35042">
    <property type="entry name" value="ANTHRONE OXYGENASE ENCC"/>
    <property type="match status" value="1"/>
</dbReference>
<feature type="transmembrane region" description="Helical" evidence="8">
    <location>
        <begin position="61"/>
        <end position="79"/>
    </location>
</feature>
<feature type="transmembrane region" description="Helical" evidence="8">
    <location>
        <begin position="12"/>
        <end position="41"/>
    </location>
</feature>
<keyword evidence="5" id="KW-0503">Monooxygenase</keyword>
<proteinExistence type="inferred from homology"/>
<dbReference type="Pfam" id="PF08592">
    <property type="entry name" value="Anthrone_oxy"/>
    <property type="match status" value="1"/>
</dbReference>
<evidence type="ECO:0000256" key="1">
    <source>
        <dbReference type="ARBA" id="ARBA00004141"/>
    </source>
</evidence>
<dbReference type="VEuPathDB" id="FungiDB:MFRU_002g02070"/>
<evidence type="ECO:0000313" key="9">
    <source>
        <dbReference type="EMBL" id="KAA8575257.1"/>
    </source>
</evidence>
<organism evidence="9 10">
    <name type="scientific">Monilinia fructicola</name>
    <name type="common">Brown rot fungus</name>
    <name type="synonym">Ciboria fructicola</name>
    <dbReference type="NCBI Taxonomy" id="38448"/>
    <lineage>
        <taxon>Eukaryota</taxon>
        <taxon>Fungi</taxon>
        <taxon>Dikarya</taxon>
        <taxon>Ascomycota</taxon>
        <taxon>Pezizomycotina</taxon>
        <taxon>Leotiomycetes</taxon>
        <taxon>Helotiales</taxon>
        <taxon>Sclerotiniaceae</taxon>
        <taxon>Monilinia</taxon>
    </lineage>
</organism>
<dbReference type="EMBL" id="VICG01000002">
    <property type="protein sequence ID" value="KAA8575257.1"/>
    <property type="molecule type" value="Genomic_DNA"/>
</dbReference>
<accession>A0A5M9K381</accession>
<dbReference type="GO" id="GO:0004497">
    <property type="term" value="F:monooxygenase activity"/>
    <property type="evidence" value="ECO:0007669"/>
    <property type="project" value="UniProtKB-KW"/>
</dbReference>
<feature type="transmembrane region" description="Helical" evidence="8">
    <location>
        <begin position="145"/>
        <end position="168"/>
    </location>
</feature>
<sequence>MAPKSTSNPPPVGVQATAVATGSFLTGAMVCLTTVVVPVFLDTDTESIHLLRHWTRLYHYGHIYMPAVCIGTVGLYGYSVLSKRASKSQEWAIYAVAAAITITMVPFTWIFMAPTNNILFDWEKLATAETSVVELNIVQELVVKWAWLHLARSVFPLIGVILGFKGVLQERHLQRISG</sequence>
<evidence type="ECO:0000256" key="5">
    <source>
        <dbReference type="ARBA" id="ARBA00023033"/>
    </source>
</evidence>
<evidence type="ECO:0000256" key="2">
    <source>
        <dbReference type="ARBA" id="ARBA00022692"/>
    </source>
</evidence>
<feature type="transmembrane region" description="Helical" evidence="8">
    <location>
        <begin position="91"/>
        <end position="112"/>
    </location>
</feature>
<evidence type="ECO:0000256" key="7">
    <source>
        <dbReference type="ARBA" id="ARBA00034313"/>
    </source>
</evidence>
<dbReference type="Proteomes" id="UP000322873">
    <property type="component" value="Unassembled WGS sequence"/>
</dbReference>
<evidence type="ECO:0000313" key="10">
    <source>
        <dbReference type="Proteomes" id="UP000322873"/>
    </source>
</evidence>
<dbReference type="PANTHER" id="PTHR35042:SF3">
    <property type="entry name" value="ANTHRONE OXYGENASE-RELATED"/>
    <property type="match status" value="1"/>
</dbReference>
<evidence type="ECO:0000256" key="8">
    <source>
        <dbReference type="SAM" id="Phobius"/>
    </source>
</evidence>
<protein>
    <recommendedName>
        <fullName evidence="11">DUF1772 domain-containing protein</fullName>
    </recommendedName>
</protein>